<dbReference type="PANTHER" id="PTHR31126">
    <property type="entry name" value="TYROSINE-PROTEIN PHOSPHATASE"/>
    <property type="match status" value="1"/>
</dbReference>
<reference evidence="3" key="2">
    <citation type="submission" date="2020-09" db="EMBL/GenBank/DDBJ databases">
        <authorList>
            <person name="Sun Q."/>
            <person name="Ohkuma M."/>
        </authorList>
    </citation>
    <scope>NUCLEOTIDE SEQUENCE</scope>
    <source>
        <strain evidence="3">JCM 31311</strain>
    </source>
</reference>
<evidence type="ECO:0000259" key="2">
    <source>
        <dbReference type="PROSITE" id="PS50056"/>
    </source>
</evidence>
<keyword evidence="4" id="KW-1185">Reference proteome</keyword>
<proteinExistence type="inferred from homology"/>
<accession>A0A918C631</accession>
<dbReference type="Pfam" id="PF13350">
    <property type="entry name" value="Y_phosphatase3"/>
    <property type="match status" value="1"/>
</dbReference>
<dbReference type="InterPro" id="IPR029021">
    <property type="entry name" value="Prot-tyrosine_phosphatase-like"/>
</dbReference>
<evidence type="ECO:0000256" key="1">
    <source>
        <dbReference type="ARBA" id="ARBA00009580"/>
    </source>
</evidence>
<comment type="caution">
    <text evidence="3">The sequence shown here is derived from an EMBL/GenBank/DDBJ whole genome shotgun (WGS) entry which is preliminary data.</text>
</comment>
<comment type="similarity">
    <text evidence="1">Belongs to the protein-tyrosine phosphatase family.</text>
</comment>
<reference evidence="3" key="1">
    <citation type="journal article" date="2014" name="Int. J. Syst. Evol. Microbiol.">
        <title>Complete genome sequence of Corynebacterium casei LMG S-19264T (=DSM 44701T), isolated from a smear-ripened cheese.</title>
        <authorList>
            <consortium name="US DOE Joint Genome Institute (JGI-PGF)"/>
            <person name="Walter F."/>
            <person name="Albersmeier A."/>
            <person name="Kalinowski J."/>
            <person name="Ruckert C."/>
        </authorList>
    </citation>
    <scope>NUCLEOTIDE SEQUENCE</scope>
    <source>
        <strain evidence="3">JCM 31311</strain>
    </source>
</reference>
<organism evidence="3 4">
    <name type="scientific">Deinococcus ruber</name>
    <dbReference type="NCBI Taxonomy" id="1848197"/>
    <lineage>
        <taxon>Bacteria</taxon>
        <taxon>Thermotogati</taxon>
        <taxon>Deinococcota</taxon>
        <taxon>Deinococci</taxon>
        <taxon>Deinococcales</taxon>
        <taxon>Deinococcaceae</taxon>
        <taxon>Deinococcus</taxon>
    </lineage>
</organism>
<dbReference type="PANTHER" id="PTHR31126:SF1">
    <property type="entry name" value="TYROSINE SPECIFIC PROTEIN PHOSPHATASES DOMAIN-CONTAINING PROTEIN"/>
    <property type="match status" value="1"/>
</dbReference>
<gene>
    <name evidence="3" type="ORF">GCM10008957_21570</name>
</gene>
<evidence type="ECO:0000313" key="4">
    <source>
        <dbReference type="Proteomes" id="UP000603865"/>
    </source>
</evidence>
<dbReference type="RefSeq" id="WP_189090212.1">
    <property type="nucleotide sequence ID" value="NZ_BMQL01000010.1"/>
</dbReference>
<dbReference type="PROSITE" id="PS00383">
    <property type="entry name" value="TYR_PHOSPHATASE_1"/>
    <property type="match status" value="1"/>
</dbReference>
<dbReference type="InterPro" id="IPR000387">
    <property type="entry name" value="Tyr_Pase_dom"/>
</dbReference>
<dbReference type="Proteomes" id="UP000603865">
    <property type="component" value="Unassembled WGS sequence"/>
</dbReference>
<dbReference type="SUPFAM" id="SSF52799">
    <property type="entry name" value="(Phosphotyrosine protein) phosphatases II"/>
    <property type="match status" value="1"/>
</dbReference>
<dbReference type="GO" id="GO:0004721">
    <property type="term" value="F:phosphoprotein phosphatase activity"/>
    <property type="evidence" value="ECO:0007669"/>
    <property type="project" value="InterPro"/>
</dbReference>
<name>A0A918C631_9DEIO</name>
<dbReference type="PROSITE" id="PS50056">
    <property type="entry name" value="TYR_PHOSPHATASE_2"/>
    <property type="match status" value="1"/>
</dbReference>
<evidence type="ECO:0000313" key="3">
    <source>
        <dbReference type="EMBL" id="GGR08512.1"/>
    </source>
</evidence>
<dbReference type="EMBL" id="BMQL01000010">
    <property type="protein sequence ID" value="GGR08512.1"/>
    <property type="molecule type" value="Genomic_DNA"/>
</dbReference>
<dbReference type="AlphaFoldDB" id="A0A918C631"/>
<sequence>MELDSSVGCVNFRDVGEYLSLLTDASPLPAGRLLRGGKLDFVDTPANIGQPRTILNLRRGPDRQTFGAQVFHLPAPNDLENYDTTNPRVRRWLNEVISVFENSTLAFPVLIHCTSGKDRTGVVVAALLSILGIDKRWIIEEYLLSEGEVRAEWIQQALGGLTDLPRYFHRVDLAKVTATLLR</sequence>
<dbReference type="InterPro" id="IPR026893">
    <property type="entry name" value="Tyr/Ser_Pase_IphP-type"/>
</dbReference>
<feature type="domain" description="Tyrosine specific protein phosphatases" evidence="2">
    <location>
        <begin position="90"/>
        <end position="128"/>
    </location>
</feature>
<dbReference type="Gene3D" id="3.90.190.10">
    <property type="entry name" value="Protein tyrosine phosphatase superfamily"/>
    <property type="match status" value="1"/>
</dbReference>
<protein>
    <recommendedName>
        <fullName evidence="2">Tyrosine specific protein phosphatases domain-containing protein</fullName>
    </recommendedName>
</protein>
<dbReference type="InterPro" id="IPR016130">
    <property type="entry name" value="Tyr_Pase_AS"/>
</dbReference>